<sequence>MDEEVSYPSSISSAFNLAPRPTNFFTFTGVVSIMTPESSLPTDVEDATRCSTTAAVSGDSAWHAKSRVSFTCTPNSRVGTTVACAALPSSSVVAVLVAVASVEVASVEVASVEVAPVEDASASFAAFSSVSFAAFSSASFAAFSASSLILASSSGVGSAVSAPRVPSCAARTSSMSFWPIISRSPRYSTMVCMTSQGGRRYSGTLLSKLGRTSLMSTSSSSSTVRSRAPGAGPCAPGESPPGRDAFLERVTIEHGQHGGERERLHEGRGKSAAGAARIFLFAAALANVSRTGDGTHYGLVEGVLRALLAAVEDLGLGVDVLEDDDAVLREAGEGREELRVGLDVLEIAEVEIAVQGCGNGVDEGSLASTRLAVEHDATAVGKADALVEVLVVLEGLEVAAKELFVLLLERDSLKPFNIHQGAGAAPVAVAIVLVARAADSALRFFVVQVALLAVGGNADGGQLLLLGAAVVAVAVGVAVLLLVVGLDTDEGDVELATIVLDFDLLVGLWQHVENGRLAILVVNLKVGFERVTARFFLFGLFGDEPRQGLVVYVVHAVVPLVGGHGFDGDGDGALV</sequence>
<keyword evidence="4" id="KW-1185">Reference proteome</keyword>
<proteinExistence type="predicted"/>
<feature type="transmembrane region" description="Helical" evidence="2">
    <location>
        <begin position="464"/>
        <end position="486"/>
    </location>
</feature>
<reference evidence="3 4" key="1">
    <citation type="journal article" date="2018" name="New Phytol.">
        <title>Phylogenomics of Endogonaceae and evolution of mycorrhizas within Mucoromycota.</title>
        <authorList>
            <person name="Chang Y."/>
            <person name="Desiro A."/>
            <person name="Na H."/>
            <person name="Sandor L."/>
            <person name="Lipzen A."/>
            <person name="Clum A."/>
            <person name="Barry K."/>
            <person name="Grigoriev I.V."/>
            <person name="Martin F.M."/>
            <person name="Stajich J.E."/>
            <person name="Smith M.E."/>
            <person name="Bonito G."/>
            <person name="Spatafora J.W."/>
        </authorList>
    </citation>
    <scope>NUCLEOTIDE SEQUENCE [LARGE SCALE GENOMIC DNA]</scope>
    <source>
        <strain evidence="3 4">AD002</strain>
    </source>
</reference>
<evidence type="ECO:0000313" key="3">
    <source>
        <dbReference type="EMBL" id="RUS29421.1"/>
    </source>
</evidence>
<keyword evidence="2" id="KW-0812">Transmembrane</keyword>
<keyword evidence="2" id="KW-0472">Membrane</keyword>
<evidence type="ECO:0000256" key="2">
    <source>
        <dbReference type="SAM" id="Phobius"/>
    </source>
</evidence>
<evidence type="ECO:0000256" key="1">
    <source>
        <dbReference type="SAM" id="MobiDB-lite"/>
    </source>
</evidence>
<dbReference type="AlphaFoldDB" id="A0A433QIN8"/>
<evidence type="ECO:0000313" key="4">
    <source>
        <dbReference type="Proteomes" id="UP000274822"/>
    </source>
</evidence>
<dbReference type="EMBL" id="RBNJ01005175">
    <property type="protein sequence ID" value="RUS29421.1"/>
    <property type="molecule type" value="Genomic_DNA"/>
</dbReference>
<keyword evidence="2" id="KW-1133">Transmembrane helix</keyword>
<feature type="compositionally biased region" description="Low complexity" evidence="1">
    <location>
        <begin position="213"/>
        <end position="227"/>
    </location>
</feature>
<gene>
    <name evidence="3" type="ORF">BC938DRAFT_480682</name>
</gene>
<accession>A0A433QIN8</accession>
<feature type="region of interest" description="Disordered" evidence="1">
    <location>
        <begin position="213"/>
        <end position="242"/>
    </location>
</feature>
<organism evidence="3 4">
    <name type="scientific">Jimgerdemannia flammicorona</name>
    <dbReference type="NCBI Taxonomy" id="994334"/>
    <lineage>
        <taxon>Eukaryota</taxon>
        <taxon>Fungi</taxon>
        <taxon>Fungi incertae sedis</taxon>
        <taxon>Mucoromycota</taxon>
        <taxon>Mucoromycotina</taxon>
        <taxon>Endogonomycetes</taxon>
        <taxon>Endogonales</taxon>
        <taxon>Endogonaceae</taxon>
        <taxon>Jimgerdemannia</taxon>
    </lineage>
</organism>
<name>A0A433QIN8_9FUNG</name>
<dbReference type="Proteomes" id="UP000274822">
    <property type="component" value="Unassembled WGS sequence"/>
</dbReference>
<comment type="caution">
    <text evidence="3">The sequence shown here is derived from an EMBL/GenBank/DDBJ whole genome shotgun (WGS) entry which is preliminary data.</text>
</comment>
<protein>
    <submittedName>
        <fullName evidence="3">Uncharacterized protein</fullName>
    </submittedName>
</protein>